<dbReference type="Proteomes" id="UP000789759">
    <property type="component" value="Unassembled WGS sequence"/>
</dbReference>
<organism evidence="3 4">
    <name type="scientific">Cetraspora pellucida</name>
    <dbReference type="NCBI Taxonomy" id="1433469"/>
    <lineage>
        <taxon>Eukaryota</taxon>
        <taxon>Fungi</taxon>
        <taxon>Fungi incertae sedis</taxon>
        <taxon>Mucoromycota</taxon>
        <taxon>Glomeromycotina</taxon>
        <taxon>Glomeromycetes</taxon>
        <taxon>Diversisporales</taxon>
        <taxon>Gigasporaceae</taxon>
        <taxon>Cetraspora</taxon>
    </lineage>
</organism>
<keyword evidence="1" id="KW-0812">Transmembrane</keyword>
<dbReference type="PROSITE" id="PS50181">
    <property type="entry name" value="FBOX"/>
    <property type="match status" value="1"/>
</dbReference>
<reference evidence="3" key="1">
    <citation type="submission" date="2021-06" db="EMBL/GenBank/DDBJ databases">
        <authorList>
            <person name="Kallberg Y."/>
            <person name="Tangrot J."/>
            <person name="Rosling A."/>
        </authorList>
    </citation>
    <scope>NUCLEOTIDE SEQUENCE</scope>
    <source>
        <strain evidence="3">FL966</strain>
    </source>
</reference>
<dbReference type="InterPro" id="IPR001810">
    <property type="entry name" value="F-box_dom"/>
</dbReference>
<sequence>MNKYKNYSSYSTSPIRPFTFYQSSSLSISESAHSNNSITFSHQRFNKPNVSSLQNCLFIIVPIEIFIIICSHLTPWDLISLLKTCRKFHNYLSSTISSTTHLIWRTSRLNTIFFPKIPPPEGLNEREYCYILMLEKGCQFCGQNGGRDVRIYWTFRVRSCWDCLMKRTVCVESGNEIPEYASGLPFTKFRLNGMYGSEYIVFWANSVARAKYDFDKLSETERIEWIQLSKQRAKEIEIDSIYREKLDQKLYDLAIYHKKCQILLYYELLASESCPNGKLLYNRYLLDMCPSLNDVMLLPNHLFARIDYDSWKNKMLEEYRNIEMERRIIPKRYNQIKERLVYSPLYKRPAIYWIKYCPSYKSPPYHNNDARIPWNDKFLDNVLIPRIMTEATLCVKQADEATLVLKFIEDLLCMRIRTVRDALAYGLGNVEMFKCNLCDNLRSNDSSGTLRSNDNSGNLSGNFGSSDNNLDYVDNSTMLYNYINVKQHIYLNHFDWYQNFFERCEDICIEIDMKIVRTFLLSCSNHWFWHGIYPYKLPDDLAAILVNRRMIWWS</sequence>
<feature type="transmembrane region" description="Helical" evidence="1">
    <location>
        <begin position="56"/>
        <end position="76"/>
    </location>
</feature>
<keyword evidence="4" id="KW-1185">Reference proteome</keyword>
<dbReference type="AlphaFoldDB" id="A0A9N9H8K2"/>
<comment type="caution">
    <text evidence="3">The sequence shown here is derived from an EMBL/GenBank/DDBJ whole genome shotgun (WGS) entry which is preliminary data.</text>
</comment>
<keyword evidence="1" id="KW-0472">Membrane</keyword>
<evidence type="ECO:0000313" key="4">
    <source>
        <dbReference type="Proteomes" id="UP000789759"/>
    </source>
</evidence>
<name>A0A9N9H8K2_9GLOM</name>
<dbReference type="EMBL" id="CAJVQA010007993">
    <property type="protein sequence ID" value="CAG8665079.1"/>
    <property type="molecule type" value="Genomic_DNA"/>
</dbReference>
<accession>A0A9N9H8K2</accession>
<keyword evidence="1" id="KW-1133">Transmembrane helix</keyword>
<proteinExistence type="predicted"/>
<gene>
    <name evidence="3" type="ORF">CPELLU_LOCUS9988</name>
</gene>
<protein>
    <submittedName>
        <fullName evidence="3">21746_t:CDS:1</fullName>
    </submittedName>
</protein>
<feature type="domain" description="F-box" evidence="2">
    <location>
        <begin position="55"/>
        <end position="107"/>
    </location>
</feature>
<evidence type="ECO:0000259" key="2">
    <source>
        <dbReference type="PROSITE" id="PS50181"/>
    </source>
</evidence>
<evidence type="ECO:0000313" key="3">
    <source>
        <dbReference type="EMBL" id="CAG8665079.1"/>
    </source>
</evidence>
<dbReference type="OrthoDB" id="2322499at2759"/>
<evidence type="ECO:0000256" key="1">
    <source>
        <dbReference type="SAM" id="Phobius"/>
    </source>
</evidence>